<feature type="transmembrane region" description="Helical" evidence="6">
    <location>
        <begin position="225"/>
        <end position="243"/>
    </location>
</feature>
<keyword evidence="5 6" id="KW-0472">Membrane</keyword>
<keyword evidence="3 6" id="KW-0812">Transmembrane</keyword>
<feature type="domain" description="RDD" evidence="7">
    <location>
        <begin position="212"/>
        <end position="305"/>
    </location>
</feature>
<evidence type="ECO:0000256" key="1">
    <source>
        <dbReference type="ARBA" id="ARBA00004651"/>
    </source>
</evidence>
<dbReference type="InterPro" id="IPR051791">
    <property type="entry name" value="Pra-immunoreactive"/>
</dbReference>
<dbReference type="Pfam" id="PF06271">
    <property type="entry name" value="RDD"/>
    <property type="match status" value="1"/>
</dbReference>
<name>A0A7V1GGB1_9GAMM</name>
<dbReference type="Proteomes" id="UP000886188">
    <property type="component" value="Unassembled WGS sequence"/>
</dbReference>
<keyword evidence="2" id="KW-1003">Cell membrane</keyword>
<dbReference type="EMBL" id="DRGM01000187">
    <property type="protein sequence ID" value="HEA18519.1"/>
    <property type="molecule type" value="Genomic_DNA"/>
</dbReference>
<feature type="transmembrane region" description="Helical" evidence="6">
    <location>
        <begin position="94"/>
        <end position="112"/>
    </location>
</feature>
<dbReference type="RefSeq" id="WP_304184746.1">
    <property type="nucleotide sequence ID" value="NZ_DRGM01000187.1"/>
</dbReference>
<accession>A0A7V1GGB1</accession>
<protein>
    <submittedName>
        <fullName evidence="8">RDD family protein</fullName>
    </submittedName>
</protein>
<organism evidence="8">
    <name type="scientific">Pseudoalteromonas prydzensis</name>
    <dbReference type="NCBI Taxonomy" id="182141"/>
    <lineage>
        <taxon>Bacteria</taxon>
        <taxon>Pseudomonadati</taxon>
        <taxon>Pseudomonadota</taxon>
        <taxon>Gammaproteobacteria</taxon>
        <taxon>Alteromonadales</taxon>
        <taxon>Pseudoalteromonadaceae</taxon>
        <taxon>Pseudoalteromonas</taxon>
    </lineage>
</organism>
<evidence type="ECO:0000256" key="6">
    <source>
        <dbReference type="SAM" id="Phobius"/>
    </source>
</evidence>
<comment type="subcellular location">
    <subcellularLocation>
        <location evidence="1">Cell membrane</location>
        <topology evidence="1">Multi-pass membrane protein</topology>
    </subcellularLocation>
</comment>
<evidence type="ECO:0000259" key="7">
    <source>
        <dbReference type="Pfam" id="PF06271"/>
    </source>
</evidence>
<proteinExistence type="predicted"/>
<dbReference type="InterPro" id="IPR010432">
    <property type="entry name" value="RDD"/>
</dbReference>
<dbReference type="PANTHER" id="PTHR36115">
    <property type="entry name" value="PROLINE-RICH ANTIGEN HOMOLOG-RELATED"/>
    <property type="match status" value="1"/>
</dbReference>
<keyword evidence="4 6" id="KW-1133">Transmembrane helix</keyword>
<evidence type="ECO:0000256" key="4">
    <source>
        <dbReference type="ARBA" id="ARBA00022989"/>
    </source>
</evidence>
<evidence type="ECO:0000256" key="2">
    <source>
        <dbReference type="ARBA" id="ARBA00022475"/>
    </source>
</evidence>
<dbReference type="AlphaFoldDB" id="A0A7V1GGB1"/>
<comment type="caution">
    <text evidence="8">The sequence shown here is derived from an EMBL/GenBank/DDBJ whole genome shotgun (WGS) entry which is preliminary data.</text>
</comment>
<dbReference type="GO" id="GO:0005886">
    <property type="term" value="C:plasma membrane"/>
    <property type="evidence" value="ECO:0007669"/>
    <property type="project" value="UniProtKB-SubCell"/>
</dbReference>
<feature type="transmembrane region" description="Helical" evidence="6">
    <location>
        <begin position="43"/>
        <end position="73"/>
    </location>
</feature>
<reference evidence="8" key="1">
    <citation type="journal article" date="2020" name="mSystems">
        <title>Genome- and Community-Level Interaction Insights into Carbon Utilization and Element Cycling Functions of Hydrothermarchaeota in Hydrothermal Sediment.</title>
        <authorList>
            <person name="Zhou Z."/>
            <person name="Liu Y."/>
            <person name="Xu W."/>
            <person name="Pan J."/>
            <person name="Luo Z.H."/>
            <person name="Li M."/>
        </authorList>
    </citation>
    <scope>NUCLEOTIDE SEQUENCE [LARGE SCALE GENOMIC DNA]</scope>
    <source>
        <strain evidence="8">HyVt-346</strain>
    </source>
</reference>
<evidence type="ECO:0000313" key="8">
    <source>
        <dbReference type="EMBL" id="HEA18519.1"/>
    </source>
</evidence>
<sequence>MKVEQIEELGLTRAESREVITPYAFELDQALLGLPLASPTRRALAMVIDVMLIFVAAKLSAALIAFVAAMAFYKGTAQKHLPKMSMFWRRVLKVTAASILFVSSLAVLSLAIDFFEDDSAIQGIKINQEMPLTTDEKQLIQTYLANTAQNQHCDQSCQSNALANLLTQVPTLSQIEGLENQQVTRVLLQVMVEADGAKPALEDENAQTEPVNSVLQWGKGIIQDLGLGFGWAAVYFTLFSLLWQGQTPGKKICDIRVVALSGEYLSLWDAFGRYGGYGAGFATGLLGFLQVYWDPNRQAIQDKIAATVVIKGNVNQLVNTHTIEEAIKD</sequence>
<evidence type="ECO:0000256" key="5">
    <source>
        <dbReference type="ARBA" id="ARBA00023136"/>
    </source>
</evidence>
<gene>
    <name evidence="8" type="ORF">ENH88_19150</name>
</gene>
<evidence type="ECO:0000256" key="3">
    <source>
        <dbReference type="ARBA" id="ARBA00022692"/>
    </source>
</evidence>
<dbReference type="PANTHER" id="PTHR36115:SF6">
    <property type="entry name" value="PROLINE-RICH ANTIGEN HOMOLOG"/>
    <property type="match status" value="1"/>
</dbReference>